<dbReference type="InterPro" id="IPR013268">
    <property type="entry name" value="UTP16"/>
</dbReference>
<accession>G8JSW1</accession>
<organism evidence="3 4">
    <name type="scientific">Eremothecium cymbalariae (strain CBS 270.75 / DBVPG 7215 / KCTC 17166 / NRRL Y-17582)</name>
    <name type="common">Yeast</name>
    <dbReference type="NCBI Taxonomy" id="931890"/>
    <lineage>
        <taxon>Eukaryota</taxon>
        <taxon>Fungi</taxon>
        <taxon>Dikarya</taxon>
        <taxon>Ascomycota</taxon>
        <taxon>Saccharomycotina</taxon>
        <taxon>Saccharomycetes</taxon>
        <taxon>Saccharomycetales</taxon>
        <taxon>Saccharomycetaceae</taxon>
        <taxon>Eremothecium</taxon>
    </lineage>
</organism>
<keyword evidence="4" id="KW-1185">Reference proteome</keyword>
<dbReference type="eggNOG" id="ENOG502S51X">
    <property type="taxonomic scope" value="Eukaryota"/>
</dbReference>
<feature type="compositionally biased region" description="Acidic residues" evidence="2">
    <location>
        <begin position="53"/>
        <end position="65"/>
    </location>
</feature>
<sequence length="241" mass="28022">MIAAGKNAVTKVLKKHVKFHEEEELHIAQKTIPSSDGPPGFNKRHFQAAADSDSSEDEAPEEEGIADASMAAKSNLLLRERTLKREQDLLKEKRKQQYNKFAEQKELKRLRNERQHKEEAEIESETKLKANVSFEEDELRELPDEFFDDLESQSSQKIMKRPTKVNFNEIDDNYSEEIKREIKIQKRKTLKSLRKVSLNRGPVKVSMLPSLEAAKSLAPKKESKVLNTKEKWLRRKNLNRK</sequence>
<feature type="region of interest" description="Disordered" evidence="2">
    <location>
        <begin position="26"/>
        <end position="67"/>
    </location>
</feature>
<dbReference type="OrthoDB" id="4096107at2759"/>
<reference evidence="4" key="1">
    <citation type="journal article" date="2012" name="G3 (Bethesda)">
        <title>Pichia sorbitophila, an interspecies yeast hybrid reveals early steps of genome resolution following polyploidization.</title>
        <authorList>
            <person name="Leh Louis V."/>
            <person name="Despons L."/>
            <person name="Friedrich A."/>
            <person name="Martin T."/>
            <person name="Durrens P."/>
            <person name="Casaregola S."/>
            <person name="Neuveglise C."/>
            <person name="Fairhead C."/>
            <person name="Marck C."/>
            <person name="Cruz J.A."/>
            <person name="Straub M.L."/>
            <person name="Kugler V."/>
            <person name="Sacerdot C."/>
            <person name="Uzunov Z."/>
            <person name="Thierry A."/>
            <person name="Weiss S."/>
            <person name="Bleykasten C."/>
            <person name="De Montigny J."/>
            <person name="Jacques N."/>
            <person name="Jung P."/>
            <person name="Lemaire M."/>
            <person name="Mallet S."/>
            <person name="Morel G."/>
            <person name="Richard G.F."/>
            <person name="Sarkar A."/>
            <person name="Savel G."/>
            <person name="Schacherer J."/>
            <person name="Seret M.L."/>
            <person name="Talla E."/>
            <person name="Samson G."/>
            <person name="Jubin C."/>
            <person name="Poulain J."/>
            <person name="Vacherie B."/>
            <person name="Barbe V."/>
            <person name="Pelletier E."/>
            <person name="Sherman D.J."/>
            <person name="Westhof E."/>
            <person name="Weissenbach J."/>
            <person name="Baret P.V."/>
            <person name="Wincker P."/>
            <person name="Gaillardin C."/>
            <person name="Dujon B."/>
            <person name="Souciet J.L."/>
        </authorList>
    </citation>
    <scope>NUCLEOTIDE SEQUENCE [LARGE SCALE GENOMIC DNA]</scope>
    <source>
        <strain evidence="4">CBS 270.75 / DBVPG 7215 / KCTC 17166 / NRRL Y-17582</strain>
    </source>
</reference>
<dbReference type="GO" id="GO:0006364">
    <property type="term" value="P:rRNA processing"/>
    <property type="evidence" value="ECO:0007669"/>
    <property type="project" value="InterPro"/>
</dbReference>
<dbReference type="Proteomes" id="UP000006790">
    <property type="component" value="Chromosome 4"/>
</dbReference>
<dbReference type="RefSeq" id="XP_003645931.1">
    <property type="nucleotide sequence ID" value="XM_003645883.1"/>
</dbReference>
<dbReference type="STRING" id="931890.G8JSW1"/>
<dbReference type="GO" id="GO:0030515">
    <property type="term" value="F:snoRNA binding"/>
    <property type="evidence" value="ECO:0007669"/>
    <property type="project" value="InterPro"/>
</dbReference>
<proteinExistence type="predicted"/>
<dbReference type="EMBL" id="CP002500">
    <property type="protein sequence ID" value="AET39114.1"/>
    <property type="molecule type" value="Genomic_DNA"/>
</dbReference>
<gene>
    <name evidence="3" type="ordered locus">Ecym_4032</name>
</gene>
<protein>
    <submittedName>
        <fullName evidence="3">Uncharacterized protein</fullName>
    </submittedName>
</protein>
<keyword evidence="1" id="KW-0175">Coiled coil</keyword>
<dbReference type="InParanoid" id="G8JSW1"/>
<feature type="coiled-coil region" evidence="1">
    <location>
        <begin position="100"/>
        <end position="127"/>
    </location>
</feature>
<dbReference type="AlphaFoldDB" id="G8JSW1"/>
<dbReference type="Pfam" id="PF08297">
    <property type="entry name" value="U3_snoRNA_assoc"/>
    <property type="match status" value="1"/>
</dbReference>
<name>G8JSW1_ERECY</name>
<evidence type="ECO:0000256" key="1">
    <source>
        <dbReference type="SAM" id="Coils"/>
    </source>
</evidence>
<dbReference type="OMA" id="IRSKDRW"/>
<evidence type="ECO:0000313" key="4">
    <source>
        <dbReference type="Proteomes" id="UP000006790"/>
    </source>
</evidence>
<dbReference type="GeneID" id="11469229"/>
<dbReference type="FunCoup" id="G8JSW1">
    <property type="interactions" value="262"/>
</dbReference>
<evidence type="ECO:0000313" key="3">
    <source>
        <dbReference type="EMBL" id="AET39114.1"/>
    </source>
</evidence>
<evidence type="ECO:0000256" key="2">
    <source>
        <dbReference type="SAM" id="MobiDB-lite"/>
    </source>
</evidence>
<dbReference type="HOGENOM" id="CLU_077704_0_0_1"/>
<dbReference type="KEGG" id="erc:Ecym_4032"/>